<gene>
    <name evidence="2" type="ORF">NP233_g6643</name>
</gene>
<accession>A0AAD5VSZ6</accession>
<dbReference type="EMBL" id="JANIEX010000444">
    <property type="protein sequence ID" value="KAJ3567000.1"/>
    <property type="molecule type" value="Genomic_DNA"/>
</dbReference>
<feature type="compositionally biased region" description="Basic residues" evidence="1">
    <location>
        <begin position="1"/>
        <end position="10"/>
    </location>
</feature>
<proteinExistence type="predicted"/>
<feature type="region of interest" description="Disordered" evidence="1">
    <location>
        <begin position="421"/>
        <end position="447"/>
    </location>
</feature>
<protein>
    <submittedName>
        <fullName evidence="2">Uncharacterized protein</fullName>
    </submittedName>
</protein>
<dbReference type="Proteomes" id="UP001213000">
    <property type="component" value="Unassembled WGS sequence"/>
</dbReference>
<dbReference type="AlphaFoldDB" id="A0AAD5VSZ6"/>
<reference evidence="2" key="1">
    <citation type="submission" date="2022-07" db="EMBL/GenBank/DDBJ databases">
        <title>Genome Sequence of Leucocoprinus birnbaumii.</title>
        <authorList>
            <person name="Buettner E."/>
        </authorList>
    </citation>
    <scope>NUCLEOTIDE SEQUENCE</scope>
    <source>
        <strain evidence="2">VT141</strain>
    </source>
</reference>
<comment type="caution">
    <text evidence="2">The sequence shown here is derived from an EMBL/GenBank/DDBJ whole genome shotgun (WGS) entry which is preliminary data.</text>
</comment>
<name>A0AAD5VSZ6_9AGAR</name>
<keyword evidence="3" id="KW-1185">Reference proteome</keyword>
<feature type="compositionally biased region" description="Gly residues" evidence="1">
    <location>
        <begin position="496"/>
        <end position="511"/>
    </location>
</feature>
<organism evidence="2 3">
    <name type="scientific">Leucocoprinus birnbaumii</name>
    <dbReference type="NCBI Taxonomy" id="56174"/>
    <lineage>
        <taxon>Eukaryota</taxon>
        <taxon>Fungi</taxon>
        <taxon>Dikarya</taxon>
        <taxon>Basidiomycota</taxon>
        <taxon>Agaricomycotina</taxon>
        <taxon>Agaricomycetes</taxon>
        <taxon>Agaricomycetidae</taxon>
        <taxon>Agaricales</taxon>
        <taxon>Agaricineae</taxon>
        <taxon>Agaricaceae</taxon>
        <taxon>Leucocoprinus</taxon>
    </lineage>
</organism>
<evidence type="ECO:0000313" key="3">
    <source>
        <dbReference type="Proteomes" id="UP001213000"/>
    </source>
</evidence>
<feature type="region of interest" description="Disordered" evidence="1">
    <location>
        <begin position="1"/>
        <end position="38"/>
    </location>
</feature>
<feature type="region of interest" description="Disordered" evidence="1">
    <location>
        <begin position="459"/>
        <end position="511"/>
    </location>
</feature>
<sequence length="511" mass="55693">MAANPAHRHIPPPTNFSDDKATAQAGNDSLDVELTPENNNDLNPANVLARALERVNLMWWPDKLSEKPKQDEYEQLLLENQRLRGDLEREKAAVQNANAGLSKSKGQNQGQAKALPEAILEQIEDIHTNGRKFTIMYEIFPPAGIFPTKLIPMEQCFDPLDGNKRYKNCENSQKAITGELLESIPQALHGLMISHRTPFVTAFNKAGGAARQQLVYRAIALAPKIWGEFREYSSLTVQQRITHPAFRKAIFCQLLLGLLPAASINSPILYPNCQQDLAKLLMTESIATLHKVFMHALASLDDDGPAKPKKGQHSKTKKTYATLWGVKGVTPGSIAFVATMEEIEKALRDQQAEDLTDQIEAAVAAAQVTSEEDPDNSLDDINAGVGGSNRWGGWDEGAPALILESWSDELRNTQQRVGTSNLPHLVNPAINSDNQAAPIVPETPPSLPVRATESEILNTQENQHEGPEDNEDDVATPALHDIPAPQATKKGRGKANKGGQGSRGGRGGKGS</sequence>
<evidence type="ECO:0000313" key="2">
    <source>
        <dbReference type="EMBL" id="KAJ3567000.1"/>
    </source>
</evidence>
<evidence type="ECO:0000256" key="1">
    <source>
        <dbReference type="SAM" id="MobiDB-lite"/>
    </source>
</evidence>